<evidence type="ECO:0000313" key="3">
    <source>
        <dbReference type="Proteomes" id="UP000033900"/>
    </source>
</evidence>
<dbReference type="Pfam" id="PF06445">
    <property type="entry name" value="GyrI-like"/>
    <property type="match status" value="1"/>
</dbReference>
<dbReference type="InterPro" id="IPR011256">
    <property type="entry name" value="Reg_factor_effector_dom_sf"/>
</dbReference>
<dbReference type="STRING" id="273678.RS84_02682"/>
<protein>
    <submittedName>
        <fullName evidence="2">Bacterial transcription activator, effector binding domain</fullName>
    </submittedName>
</protein>
<keyword evidence="3" id="KW-1185">Reference proteome</keyword>
<feature type="domain" description="AraC effector-binding" evidence="1">
    <location>
        <begin position="13"/>
        <end position="164"/>
    </location>
</feature>
<dbReference type="SMART" id="SM00871">
    <property type="entry name" value="AraC_E_bind"/>
    <property type="match status" value="1"/>
</dbReference>
<organism evidence="2 3">
    <name type="scientific">Microbacterium hydrocarbonoxydans</name>
    <dbReference type="NCBI Taxonomy" id="273678"/>
    <lineage>
        <taxon>Bacteria</taxon>
        <taxon>Bacillati</taxon>
        <taxon>Actinomycetota</taxon>
        <taxon>Actinomycetes</taxon>
        <taxon>Micrococcales</taxon>
        <taxon>Microbacteriaceae</taxon>
        <taxon>Microbacterium</taxon>
    </lineage>
</organism>
<comment type="caution">
    <text evidence="2">The sequence shown here is derived from an EMBL/GenBank/DDBJ whole genome shotgun (WGS) entry which is preliminary data.</text>
</comment>
<gene>
    <name evidence="2" type="ORF">RS84_02682</name>
</gene>
<dbReference type="InterPro" id="IPR029442">
    <property type="entry name" value="GyrI-like"/>
</dbReference>
<accession>A0A0M2HH34</accession>
<evidence type="ECO:0000259" key="1">
    <source>
        <dbReference type="SMART" id="SM00871"/>
    </source>
</evidence>
<dbReference type="Gene3D" id="3.20.80.10">
    <property type="entry name" value="Regulatory factor, effector binding domain"/>
    <property type="match status" value="1"/>
</dbReference>
<dbReference type="InterPro" id="IPR010499">
    <property type="entry name" value="AraC_E-bd"/>
</dbReference>
<dbReference type="Proteomes" id="UP000033900">
    <property type="component" value="Unassembled WGS sequence"/>
</dbReference>
<dbReference type="SUPFAM" id="SSF55136">
    <property type="entry name" value="Probable bacterial effector-binding domain"/>
    <property type="match status" value="1"/>
</dbReference>
<proteinExistence type="predicted"/>
<evidence type="ECO:0000313" key="2">
    <source>
        <dbReference type="EMBL" id="KJL46060.1"/>
    </source>
</evidence>
<dbReference type="OrthoDB" id="795001at2"/>
<dbReference type="PATRIC" id="fig|273678.4.peg.2685"/>
<dbReference type="EMBL" id="JYJB01000010">
    <property type="protein sequence ID" value="KJL46060.1"/>
    <property type="molecule type" value="Genomic_DNA"/>
</dbReference>
<reference evidence="2 3" key="1">
    <citation type="submission" date="2015-02" db="EMBL/GenBank/DDBJ databases">
        <title>Draft genome sequences of ten Microbacterium spp. with emphasis on heavy metal contaminated environments.</title>
        <authorList>
            <person name="Corretto E."/>
        </authorList>
    </citation>
    <scope>NUCLEOTIDE SEQUENCE [LARGE SCALE GENOMIC DNA]</scope>
    <source>
        <strain evidence="2 3">SA35</strain>
    </source>
</reference>
<dbReference type="AlphaFoldDB" id="A0A0M2HH34"/>
<dbReference type="RefSeq" id="WP_152641829.1">
    <property type="nucleotide sequence ID" value="NZ_JYJB01000010.1"/>
</dbReference>
<sequence>MSAFPEDPFGPTDHIRIDTMPLAVIRHEQITLADLRDAFDGGYRAISELFADGRLIHAGPALAVYYGNPMGTFDLELGFPVASAPAEAIESNGLPVTASVLPAGPATATSVFGSYEGLGAAWQGLLQRTLAEGHSSRGIMIEIYVSDPTEAPEALRTDLVLPLA</sequence>
<name>A0A0M2HH34_9MICO</name>